<evidence type="ECO:0000313" key="3">
    <source>
        <dbReference type="Proteomes" id="UP001519460"/>
    </source>
</evidence>
<feature type="region of interest" description="Disordered" evidence="1">
    <location>
        <begin position="61"/>
        <end position="88"/>
    </location>
</feature>
<organism evidence="2 3">
    <name type="scientific">Batillaria attramentaria</name>
    <dbReference type="NCBI Taxonomy" id="370345"/>
    <lineage>
        <taxon>Eukaryota</taxon>
        <taxon>Metazoa</taxon>
        <taxon>Spiralia</taxon>
        <taxon>Lophotrochozoa</taxon>
        <taxon>Mollusca</taxon>
        <taxon>Gastropoda</taxon>
        <taxon>Caenogastropoda</taxon>
        <taxon>Sorbeoconcha</taxon>
        <taxon>Cerithioidea</taxon>
        <taxon>Batillariidae</taxon>
        <taxon>Batillaria</taxon>
    </lineage>
</organism>
<reference evidence="2 3" key="1">
    <citation type="journal article" date="2023" name="Sci. Data">
        <title>Genome assembly of the Korean intertidal mud-creeper Batillaria attramentaria.</title>
        <authorList>
            <person name="Patra A.K."/>
            <person name="Ho P.T."/>
            <person name="Jun S."/>
            <person name="Lee S.J."/>
            <person name="Kim Y."/>
            <person name="Won Y.J."/>
        </authorList>
    </citation>
    <scope>NUCLEOTIDE SEQUENCE [LARGE SCALE GENOMIC DNA]</scope>
    <source>
        <strain evidence="2">Wonlab-2016</strain>
    </source>
</reference>
<feature type="compositionally biased region" description="Gly residues" evidence="1">
    <location>
        <begin position="79"/>
        <end position="88"/>
    </location>
</feature>
<feature type="region of interest" description="Disordered" evidence="1">
    <location>
        <begin position="1"/>
        <end position="20"/>
    </location>
</feature>
<keyword evidence="3" id="KW-1185">Reference proteome</keyword>
<sequence length="141" mass="14960">AISAKGENPSPAHGSGPDRHAITLGEELWVIDSNALSCGKASFEALRMRTGLEVARLYSNSVPSHQSHWPRKNRRGVGESVGRGWMRGGGGVEASWRAGLESKGSLQREGAGVRGGGGAKIQRSDGNLQRKLHGVPLRLSE</sequence>
<evidence type="ECO:0000313" key="2">
    <source>
        <dbReference type="EMBL" id="KAK7504015.1"/>
    </source>
</evidence>
<proteinExistence type="predicted"/>
<feature type="region of interest" description="Disordered" evidence="1">
    <location>
        <begin position="100"/>
        <end position="141"/>
    </location>
</feature>
<dbReference type="EMBL" id="JACVVK020000017">
    <property type="protein sequence ID" value="KAK7504015.1"/>
    <property type="molecule type" value="Genomic_DNA"/>
</dbReference>
<feature type="non-terminal residue" evidence="2">
    <location>
        <position position="1"/>
    </location>
</feature>
<evidence type="ECO:0000256" key="1">
    <source>
        <dbReference type="SAM" id="MobiDB-lite"/>
    </source>
</evidence>
<gene>
    <name evidence="2" type="ORF">BaRGS_00004747</name>
</gene>
<name>A0ABD0LXW9_9CAEN</name>
<protein>
    <submittedName>
        <fullName evidence="2">Uncharacterized protein</fullName>
    </submittedName>
</protein>
<dbReference type="Proteomes" id="UP001519460">
    <property type="component" value="Unassembled WGS sequence"/>
</dbReference>
<comment type="caution">
    <text evidence="2">The sequence shown here is derived from an EMBL/GenBank/DDBJ whole genome shotgun (WGS) entry which is preliminary data.</text>
</comment>
<feature type="non-terminal residue" evidence="2">
    <location>
        <position position="141"/>
    </location>
</feature>
<dbReference type="AlphaFoldDB" id="A0ABD0LXW9"/>
<accession>A0ABD0LXW9</accession>